<evidence type="ECO:0000313" key="2">
    <source>
        <dbReference type="EMBL" id="KAK3367308.1"/>
    </source>
</evidence>
<evidence type="ECO:0000256" key="1">
    <source>
        <dbReference type="SAM" id="MobiDB-lite"/>
    </source>
</evidence>
<dbReference type="AlphaFoldDB" id="A0AAE0JZI1"/>
<reference evidence="2" key="1">
    <citation type="journal article" date="2023" name="Mol. Phylogenet. Evol.">
        <title>Genome-scale phylogeny and comparative genomics of the fungal order Sordariales.</title>
        <authorList>
            <person name="Hensen N."/>
            <person name="Bonometti L."/>
            <person name="Westerberg I."/>
            <person name="Brannstrom I.O."/>
            <person name="Guillou S."/>
            <person name="Cros-Aarteil S."/>
            <person name="Calhoun S."/>
            <person name="Haridas S."/>
            <person name="Kuo A."/>
            <person name="Mondo S."/>
            <person name="Pangilinan J."/>
            <person name="Riley R."/>
            <person name="LaButti K."/>
            <person name="Andreopoulos B."/>
            <person name="Lipzen A."/>
            <person name="Chen C."/>
            <person name="Yan M."/>
            <person name="Daum C."/>
            <person name="Ng V."/>
            <person name="Clum A."/>
            <person name="Steindorff A."/>
            <person name="Ohm R.A."/>
            <person name="Martin F."/>
            <person name="Silar P."/>
            <person name="Natvig D.O."/>
            <person name="Lalanne C."/>
            <person name="Gautier V."/>
            <person name="Ament-Velasquez S.L."/>
            <person name="Kruys A."/>
            <person name="Hutchinson M.I."/>
            <person name="Powell A.J."/>
            <person name="Barry K."/>
            <person name="Miller A.N."/>
            <person name="Grigoriev I.V."/>
            <person name="Debuchy R."/>
            <person name="Gladieux P."/>
            <person name="Hiltunen Thoren M."/>
            <person name="Johannesson H."/>
        </authorList>
    </citation>
    <scope>NUCLEOTIDE SEQUENCE</scope>
    <source>
        <strain evidence="2">CBS 958.72</strain>
    </source>
</reference>
<dbReference type="EMBL" id="JAULSN010000007">
    <property type="protein sequence ID" value="KAK3367308.1"/>
    <property type="molecule type" value="Genomic_DNA"/>
</dbReference>
<organism evidence="2 3">
    <name type="scientific">Lasiosphaeria ovina</name>
    <dbReference type="NCBI Taxonomy" id="92902"/>
    <lineage>
        <taxon>Eukaryota</taxon>
        <taxon>Fungi</taxon>
        <taxon>Dikarya</taxon>
        <taxon>Ascomycota</taxon>
        <taxon>Pezizomycotina</taxon>
        <taxon>Sordariomycetes</taxon>
        <taxon>Sordariomycetidae</taxon>
        <taxon>Sordariales</taxon>
        <taxon>Lasiosphaeriaceae</taxon>
        <taxon>Lasiosphaeria</taxon>
    </lineage>
</organism>
<accession>A0AAE0JZI1</accession>
<protein>
    <submittedName>
        <fullName evidence="2">Uncharacterized protein</fullName>
    </submittedName>
</protein>
<sequence length="334" mass="37255">MRAAVAALQALSDRMNDIVRLHTPFALGSVTVGVSVCPSTWRRSASRASTIKGAVSPPSRGAKAATTGFLHLSRRPQPPLPVTTAQASILLHLAMSDSPIFKKRRLPFRRTAIPFEVRRKPRPRWFIQYKRAFGRAQRHFDDDWEPCDLVWAEKCVTHVPAPDGKGILTYSELHRLHLQKRCPCFIKDYGGDLHRWCTWKYHFEGVRVRRGVKGEIDRVDDDGLAVWAAGIKQTGITDFFQPTVRVGFEENGKESGGTPRGGSTVQTPMGLGLSLPLTSQASGPPRPDRKITAFYSHIEKRQGVGGKAETDRLNLGGRWRWRAQGLMFGRPLGS</sequence>
<keyword evidence="3" id="KW-1185">Reference proteome</keyword>
<gene>
    <name evidence="2" type="ORF">B0T24DRAFT_387669</name>
</gene>
<feature type="region of interest" description="Disordered" evidence="1">
    <location>
        <begin position="249"/>
        <end position="287"/>
    </location>
</feature>
<comment type="caution">
    <text evidence="2">The sequence shown here is derived from an EMBL/GenBank/DDBJ whole genome shotgun (WGS) entry which is preliminary data.</text>
</comment>
<name>A0AAE0JZI1_9PEZI</name>
<proteinExistence type="predicted"/>
<reference evidence="2" key="2">
    <citation type="submission" date="2023-06" db="EMBL/GenBank/DDBJ databases">
        <authorList>
            <consortium name="Lawrence Berkeley National Laboratory"/>
            <person name="Haridas S."/>
            <person name="Hensen N."/>
            <person name="Bonometti L."/>
            <person name="Westerberg I."/>
            <person name="Brannstrom I.O."/>
            <person name="Guillou S."/>
            <person name="Cros-Aarteil S."/>
            <person name="Calhoun S."/>
            <person name="Kuo A."/>
            <person name="Mondo S."/>
            <person name="Pangilinan J."/>
            <person name="Riley R."/>
            <person name="Labutti K."/>
            <person name="Andreopoulos B."/>
            <person name="Lipzen A."/>
            <person name="Chen C."/>
            <person name="Yanf M."/>
            <person name="Daum C."/>
            <person name="Ng V."/>
            <person name="Clum A."/>
            <person name="Steindorff A."/>
            <person name="Ohm R."/>
            <person name="Martin F."/>
            <person name="Silar P."/>
            <person name="Natvig D."/>
            <person name="Lalanne C."/>
            <person name="Gautier V."/>
            <person name="Ament-Velasquez S.L."/>
            <person name="Kruys A."/>
            <person name="Hutchinson M.I."/>
            <person name="Powell A.J."/>
            <person name="Barry K."/>
            <person name="Miller A.N."/>
            <person name="Grigoriev I.V."/>
            <person name="Debuchy R."/>
            <person name="Gladieux P."/>
            <person name="Thoren M.H."/>
            <person name="Johannesson H."/>
        </authorList>
    </citation>
    <scope>NUCLEOTIDE SEQUENCE</scope>
    <source>
        <strain evidence="2">CBS 958.72</strain>
    </source>
</reference>
<dbReference type="Proteomes" id="UP001287356">
    <property type="component" value="Unassembled WGS sequence"/>
</dbReference>
<evidence type="ECO:0000313" key="3">
    <source>
        <dbReference type="Proteomes" id="UP001287356"/>
    </source>
</evidence>